<sequence length="140" mass="15922">MLKEPIFFLSSVYMMPMAIPFSSNGRIFCPLQNITKNSVFFVFRVHMPLRSPEGSINRKLDGSPQASLQWQRLTKGTLSQSLESQMSPIPSPMSEPDPKHRTMGKKQWLGSWHSKSTKFHYILYMWPICKGGTVAITSAL</sequence>
<evidence type="ECO:0000313" key="2">
    <source>
        <dbReference type="EMBL" id="KAF6397219.1"/>
    </source>
</evidence>
<feature type="region of interest" description="Disordered" evidence="1">
    <location>
        <begin position="78"/>
        <end position="107"/>
    </location>
</feature>
<name>A0A7J8BFF6_ROUAE</name>
<accession>A0A7J8BFF6</accession>
<reference evidence="2 3" key="1">
    <citation type="journal article" date="2020" name="Nature">
        <title>Six reference-quality genomes reveal evolution of bat adaptations.</title>
        <authorList>
            <person name="Jebb D."/>
            <person name="Huang Z."/>
            <person name="Pippel M."/>
            <person name="Hughes G.M."/>
            <person name="Lavrichenko K."/>
            <person name="Devanna P."/>
            <person name="Winkler S."/>
            <person name="Jermiin L.S."/>
            <person name="Skirmuntt E.C."/>
            <person name="Katzourakis A."/>
            <person name="Burkitt-Gray L."/>
            <person name="Ray D.A."/>
            <person name="Sullivan K.A.M."/>
            <person name="Roscito J.G."/>
            <person name="Kirilenko B.M."/>
            <person name="Davalos L.M."/>
            <person name="Corthals A.P."/>
            <person name="Power M.L."/>
            <person name="Jones G."/>
            <person name="Ransome R.D."/>
            <person name="Dechmann D.K.N."/>
            <person name="Locatelli A.G."/>
            <person name="Puechmaille S.J."/>
            <person name="Fedrigo O."/>
            <person name="Jarvis E.D."/>
            <person name="Hiller M."/>
            <person name="Vernes S.C."/>
            <person name="Myers E.W."/>
            <person name="Teeling E.C."/>
        </authorList>
    </citation>
    <scope>NUCLEOTIDE SEQUENCE [LARGE SCALE GENOMIC DNA]</scope>
    <source>
        <strain evidence="2">MRouAeg1</strain>
        <tissue evidence="2">Muscle</tissue>
    </source>
</reference>
<dbReference type="Proteomes" id="UP000593571">
    <property type="component" value="Unassembled WGS sequence"/>
</dbReference>
<keyword evidence="3" id="KW-1185">Reference proteome</keyword>
<evidence type="ECO:0000313" key="3">
    <source>
        <dbReference type="Proteomes" id="UP000593571"/>
    </source>
</evidence>
<feature type="compositionally biased region" description="Polar residues" evidence="1">
    <location>
        <begin position="78"/>
        <end position="88"/>
    </location>
</feature>
<comment type="caution">
    <text evidence="2">The sequence shown here is derived from an EMBL/GenBank/DDBJ whole genome shotgun (WGS) entry which is preliminary data.</text>
</comment>
<dbReference type="AlphaFoldDB" id="A0A7J8BFF6"/>
<gene>
    <name evidence="2" type="ORF">HJG63_009861</name>
</gene>
<organism evidence="2 3">
    <name type="scientific">Rousettus aegyptiacus</name>
    <name type="common">Egyptian fruit bat</name>
    <name type="synonym">Pteropus aegyptiacus</name>
    <dbReference type="NCBI Taxonomy" id="9407"/>
    <lineage>
        <taxon>Eukaryota</taxon>
        <taxon>Metazoa</taxon>
        <taxon>Chordata</taxon>
        <taxon>Craniata</taxon>
        <taxon>Vertebrata</taxon>
        <taxon>Euteleostomi</taxon>
        <taxon>Mammalia</taxon>
        <taxon>Eutheria</taxon>
        <taxon>Laurasiatheria</taxon>
        <taxon>Chiroptera</taxon>
        <taxon>Yinpterochiroptera</taxon>
        <taxon>Pteropodoidea</taxon>
        <taxon>Pteropodidae</taxon>
        <taxon>Rousettinae</taxon>
        <taxon>Rousettus</taxon>
    </lineage>
</organism>
<proteinExistence type="predicted"/>
<protein>
    <submittedName>
        <fullName evidence="2">Uncharacterized protein</fullName>
    </submittedName>
</protein>
<dbReference type="EMBL" id="JACASE010000017">
    <property type="protein sequence ID" value="KAF6397219.1"/>
    <property type="molecule type" value="Genomic_DNA"/>
</dbReference>
<evidence type="ECO:0000256" key="1">
    <source>
        <dbReference type="SAM" id="MobiDB-lite"/>
    </source>
</evidence>